<protein>
    <recommendedName>
        <fullName evidence="3">PIN domain-containing protein</fullName>
    </recommendedName>
</protein>
<dbReference type="eggNOG" id="COG0714">
    <property type="taxonomic scope" value="Bacteria"/>
</dbReference>
<dbReference type="OrthoDB" id="9757917at2"/>
<dbReference type="PATRIC" id="fig|946077.3.peg.2104"/>
<dbReference type="eggNOG" id="COG1875">
    <property type="taxonomic scope" value="Bacteria"/>
</dbReference>
<comment type="caution">
    <text evidence="4">The sequence shown here is derived from an EMBL/GenBank/DDBJ whole genome shotgun (WGS) entry which is preliminary data.</text>
</comment>
<dbReference type="STRING" id="946077.W5A_10417"/>
<dbReference type="InterPro" id="IPR041679">
    <property type="entry name" value="DNA2/NAM7-like_C"/>
</dbReference>
<keyword evidence="5" id="KW-1185">Reference proteome</keyword>
<dbReference type="eggNOG" id="COG1112">
    <property type="taxonomic scope" value="Bacteria"/>
</dbReference>
<accession>I0WB84</accession>
<evidence type="ECO:0000256" key="2">
    <source>
        <dbReference type="SAM" id="MobiDB-lite"/>
    </source>
</evidence>
<dbReference type="Proteomes" id="UP000005938">
    <property type="component" value="Unassembled WGS sequence"/>
</dbReference>
<dbReference type="Gene3D" id="3.40.50.1010">
    <property type="entry name" value="5'-nuclease"/>
    <property type="match status" value="1"/>
</dbReference>
<dbReference type="SUPFAM" id="SSF52540">
    <property type="entry name" value="P-loop containing nucleoside triphosphate hydrolases"/>
    <property type="match status" value="1"/>
</dbReference>
<comment type="similarity">
    <text evidence="1">In the N-terminal section; belongs to the PINc/VapC protein family.</text>
</comment>
<dbReference type="AlphaFoldDB" id="I0WB84"/>
<dbReference type="Pfam" id="PF13638">
    <property type="entry name" value="PIN_4"/>
    <property type="match status" value="1"/>
</dbReference>
<evidence type="ECO:0000313" key="5">
    <source>
        <dbReference type="Proteomes" id="UP000005938"/>
    </source>
</evidence>
<name>I0WB84_9FLAO</name>
<evidence type="ECO:0000259" key="3">
    <source>
        <dbReference type="SMART" id="SM00670"/>
    </source>
</evidence>
<dbReference type="SUPFAM" id="SSF88723">
    <property type="entry name" value="PIN domain-like"/>
    <property type="match status" value="1"/>
</dbReference>
<reference evidence="4 5" key="1">
    <citation type="journal article" date="2012" name="J. Bacteriol.">
        <title>Genome Sequence of the Halotolerant Bacterium Imtechella halotolerans K1T.</title>
        <authorList>
            <person name="Kumar S."/>
            <person name="Vikram S."/>
            <person name="Subramanian S."/>
            <person name="Raghava G.P."/>
            <person name="Pinnaka A.K."/>
        </authorList>
    </citation>
    <scope>NUCLEOTIDE SEQUENCE [LARGE SCALE GENOMIC DNA]</scope>
    <source>
        <strain evidence="4 5">K1</strain>
    </source>
</reference>
<evidence type="ECO:0000256" key="1">
    <source>
        <dbReference type="ARBA" id="ARBA00046345"/>
    </source>
</evidence>
<organism evidence="4 5">
    <name type="scientific">Imtechella halotolerans K1</name>
    <dbReference type="NCBI Taxonomy" id="946077"/>
    <lineage>
        <taxon>Bacteria</taxon>
        <taxon>Pseudomonadati</taxon>
        <taxon>Bacteroidota</taxon>
        <taxon>Flavobacteriia</taxon>
        <taxon>Flavobacteriales</taxon>
        <taxon>Flavobacteriaceae</taxon>
        <taxon>Imtechella</taxon>
    </lineage>
</organism>
<dbReference type="PANTHER" id="PTHR10887">
    <property type="entry name" value="DNA2/NAM7 HELICASE FAMILY"/>
    <property type="match status" value="1"/>
</dbReference>
<sequence>MVTKEDQVKFYAEELKELEFSVKKTWNATGVSLFQNGDVYVGQYRGLDEKRGNVFVDIPTGKGKHAPRLDQKLNCFRPKPDFELPKSWGNLTYSDLIKGRNCTETKIVDYIPSKREGWITMLIREMDSEFIERLQYNQILAFGPTIPPFEYLQNLMEFSESFNTEGNELWEKILSFKYELKSDVNPKLITEEIDIADQIITEVEKSIIYVFQGPPGTGKTHQVADLVSRLVLSNKSVLITALTNKAAVEVCEKPFFDKLFDEQRVSKLPISIEERKKFPKLLNAKDLLPSKGHLTLTTFYQFSRIWEEQTQSYDYVIVEEASQAYLTTIAAACKVGKKVIVVGDPKQIVPIVTNKNYKVFPNIDALIYGMNTLSQTEGFSFNRKTETRRLTERSTIYTNCFYNNTIQSKSLFDNIDTDINSFDKLTEITHSKGGPTLVQFSNKEGDVLNQMIRFLVKVLNELTVLKGNEIAVLTPYIETLIHLQQNLKSKTNSRNYLIESVDRVQGLDVDYCFYVIPKSSSFSFNLNRFNVATSRAKKSTFILVEQDFDRFVNLPNEVGNYFSKLKNEFAFIVNPISGEITKSVQKPTKLNSSKERSEINNQKNVLDDTITKGHHSSSQKSDNGIGLKVIGKIDVSKFERPKKEIKKNKENLYIIDTNVFIDYPEIISKISKEYAIILSSKVIDELDNLKSKLDDVGKRNVQKALKSINRHIDTRNLRMEISDTSLLPIDYNRRSPDNQILTVALKFKSENPILLTSDNGLQIKAKGLNITTITLKEYLNQLRY</sequence>
<dbReference type="Pfam" id="PF13245">
    <property type="entry name" value="AAA_19"/>
    <property type="match status" value="1"/>
</dbReference>
<feature type="region of interest" description="Disordered" evidence="2">
    <location>
        <begin position="587"/>
        <end position="622"/>
    </location>
</feature>
<proteinExistence type="inferred from homology"/>
<dbReference type="RefSeq" id="WP_008240263.1">
    <property type="nucleotide sequence ID" value="NZ_AJJU01000019.1"/>
</dbReference>
<dbReference type="InterPro" id="IPR002716">
    <property type="entry name" value="PIN_dom"/>
</dbReference>
<evidence type="ECO:0000313" key="4">
    <source>
        <dbReference type="EMBL" id="EID73650.1"/>
    </source>
</evidence>
<dbReference type="InterPro" id="IPR027417">
    <property type="entry name" value="P-loop_NTPase"/>
</dbReference>
<dbReference type="InterPro" id="IPR029060">
    <property type="entry name" value="PIN-like_dom_sf"/>
</dbReference>
<dbReference type="CDD" id="cd09883">
    <property type="entry name" value="PIN_VapC_PhoHL-ATPase"/>
    <property type="match status" value="1"/>
</dbReference>
<gene>
    <name evidence="4" type="ORF">W5A_10417</name>
</gene>
<dbReference type="Gene3D" id="3.40.50.300">
    <property type="entry name" value="P-loop containing nucleotide triphosphate hydrolases"/>
    <property type="match status" value="2"/>
</dbReference>
<dbReference type="SMART" id="SM00670">
    <property type="entry name" value="PINc"/>
    <property type="match status" value="1"/>
</dbReference>
<dbReference type="Pfam" id="PF13087">
    <property type="entry name" value="AAA_12"/>
    <property type="match status" value="1"/>
</dbReference>
<dbReference type="EMBL" id="AJJU01000019">
    <property type="protein sequence ID" value="EID73650.1"/>
    <property type="molecule type" value="Genomic_DNA"/>
</dbReference>
<dbReference type="InterPro" id="IPR045055">
    <property type="entry name" value="DNA2/NAM7-like"/>
</dbReference>
<feature type="domain" description="PIN" evidence="3">
    <location>
        <begin position="651"/>
        <end position="763"/>
    </location>
</feature>